<dbReference type="AlphaFoldDB" id="A0A1F5KAS1"/>
<accession>A0A1F5KAS1</accession>
<dbReference type="EMBL" id="MFDE01000030">
    <property type="protein sequence ID" value="OGE38046.1"/>
    <property type="molecule type" value="Genomic_DNA"/>
</dbReference>
<proteinExistence type="predicted"/>
<evidence type="ECO:0000313" key="2">
    <source>
        <dbReference type="Proteomes" id="UP000176527"/>
    </source>
</evidence>
<name>A0A1F5KAS1_9BACT</name>
<protein>
    <submittedName>
        <fullName evidence="1">Uncharacterized protein</fullName>
    </submittedName>
</protein>
<reference evidence="1 2" key="1">
    <citation type="journal article" date="2016" name="Nat. Commun.">
        <title>Thousands of microbial genomes shed light on interconnected biogeochemical processes in an aquifer system.</title>
        <authorList>
            <person name="Anantharaman K."/>
            <person name="Brown C.T."/>
            <person name="Hug L.A."/>
            <person name="Sharon I."/>
            <person name="Castelle C.J."/>
            <person name="Probst A.J."/>
            <person name="Thomas B.C."/>
            <person name="Singh A."/>
            <person name="Wilkins M.J."/>
            <person name="Karaoz U."/>
            <person name="Brodie E.L."/>
            <person name="Williams K.H."/>
            <person name="Hubbard S.S."/>
            <person name="Banfield J.F."/>
        </authorList>
    </citation>
    <scope>NUCLEOTIDE SEQUENCE [LARGE SCALE GENOMIC DNA]</scope>
</reference>
<organism evidence="1 2">
    <name type="scientific">Candidatus Daviesbacteria bacterium RIFCSPHIGHO2_12_FULL_37_11</name>
    <dbReference type="NCBI Taxonomy" id="1797777"/>
    <lineage>
        <taxon>Bacteria</taxon>
        <taxon>Candidatus Daviesiibacteriota</taxon>
    </lineage>
</organism>
<gene>
    <name evidence="1" type="ORF">A3F00_03315</name>
</gene>
<comment type="caution">
    <text evidence="1">The sequence shown here is derived from an EMBL/GenBank/DDBJ whole genome shotgun (WGS) entry which is preliminary data.</text>
</comment>
<sequence>MPKVTGVFDRFENLEKIPAENIAKWLSMHPDSAAIENYIANRVIYSQTVPVTLNDQNIDFAILREALRAAPIYFKQNQKKIFIPADFLQITPDIKKLVNIVIDAFEPKGLITFVLTARTKDEILGSLVTVNCKKEDMLYFELEGKNFKIKPGNLTILPCPKDHCHVNFKSQGSTIFGKTELVFEIPGGKIGLIVDGRLS</sequence>
<dbReference type="Proteomes" id="UP000176527">
    <property type="component" value="Unassembled WGS sequence"/>
</dbReference>
<evidence type="ECO:0000313" key="1">
    <source>
        <dbReference type="EMBL" id="OGE38046.1"/>
    </source>
</evidence>